<keyword evidence="7" id="KW-0813">Transport</keyword>
<dbReference type="Pfam" id="PF03208">
    <property type="entry name" value="PRA1"/>
    <property type="match status" value="1"/>
</dbReference>
<name>A0A061SJ67_9CHLO</name>
<feature type="transmembrane region" description="Helical" evidence="7">
    <location>
        <begin position="113"/>
        <end position="129"/>
    </location>
</feature>
<dbReference type="InterPro" id="IPR004895">
    <property type="entry name" value="Prenylated_rab_accept_PRA1"/>
</dbReference>
<comment type="subcellular location">
    <subcellularLocation>
        <location evidence="2 7">Membrane</location>
        <topology evidence="2 7">Multi-pass membrane protein</topology>
    </subcellularLocation>
</comment>
<dbReference type="PANTHER" id="PTHR19317:SF0">
    <property type="entry name" value="PRENYLATED RAB ACCEPTOR PROTEIN 1"/>
    <property type="match status" value="1"/>
</dbReference>
<protein>
    <recommendedName>
        <fullName evidence="7">PRA1 family protein</fullName>
    </recommendedName>
</protein>
<evidence type="ECO:0000256" key="4">
    <source>
        <dbReference type="ARBA" id="ARBA00022692"/>
    </source>
</evidence>
<feature type="transmembrane region" description="Helical" evidence="7">
    <location>
        <begin position="89"/>
        <end position="107"/>
    </location>
</feature>
<sequence length="220" mass="23782">MGDAKVEGRLAPAPVLGVPVTSGTGEAVPEQNPDGVRSKVTALWGRTKDVCSHVVSQMKPWSEVLDTTSFSKPAGLNDALSRIRKNVRYFKFNYLTITFLVTAVTFLLDPPSLGILFTLGLVWFYLLIVRREPLTIGGRTLSQREQLLGTLGITLLIIFFLTNVGGELIYALLFSAAVISGHGAFRVPDELFLDDDVESSTLVPNSGTASLQSAIQQVTG</sequence>
<keyword evidence="6 7" id="KW-0472">Membrane</keyword>
<proteinExistence type="inferred from homology"/>
<keyword evidence="5 7" id="KW-1133">Transmembrane helix</keyword>
<organism evidence="8">
    <name type="scientific">Tetraselmis sp. GSL018</name>
    <dbReference type="NCBI Taxonomy" id="582737"/>
    <lineage>
        <taxon>Eukaryota</taxon>
        <taxon>Viridiplantae</taxon>
        <taxon>Chlorophyta</taxon>
        <taxon>core chlorophytes</taxon>
        <taxon>Chlorodendrophyceae</taxon>
        <taxon>Chlorodendrales</taxon>
        <taxon>Chlorodendraceae</taxon>
        <taxon>Tetraselmis</taxon>
    </lineage>
</organism>
<evidence type="ECO:0000256" key="1">
    <source>
        <dbReference type="ARBA" id="ARBA00002501"/>
    </source>
</evidence>
<evidence type="ECO:0000256" key="7">
    <source>
        <dbReference type="RuleBase" id="RU363107"/>
    </source>
</evidence>
<comment type="function">
    <text evidence="1 7">May be involved in both secretory and endocytic intracellular trafficking in the endosomal/prevacuolar compartments.</text>
</comment>
<accession>A0A061SJ67</accession>
<dbReference type="EMBL" id="GBEZ01002288">
    <property type="protein sequence ID" value="JAC82751.1"/>
    <property type="molecule type" value="Transcribed_RNA"/>
</dbReference>
<dbReference type="GO" id="GO:0016192">
    <property type="term" value="P:vesicle-mediated transport"/>
    <property type="evidence" value="ECO:0007669"/>
    <property type="project" value="UniProtKB-ARBA"/>
</dbReference>
<evidence type="ECO:0000313" key="8">
    <source>
        <dbReference type="EMBL" id="JAC82751.1"/>
    </source>
</evidence>
<dbReference type="GO" id="GO:0005794">
    <property type="term" value="C:Golgi apparatus"/>
    <property type="evidence" value="ECO:0007669"/>
    <property type="project" value="TreeGrafter"/>
</dbReference>
<gene>
    <name evidence="8" type="ORF">TSPGSL018_4982</name>
</gene>
<dbReference type="AlphaFoldDB" id="A0A061SJ67"/>
<evidence type="ECO:0000256" key="3">
    <source>
        <dbReference type="ARBA" id="ARBA00006483"/>
    </source>
</evidence>
<reference evidence="8" key="1">
    <citation type="submission" date="2014-05" db="EMBL/GenBank/DDBJ databases">
        <title>The transcriptome of the halophilic microalga Tetraselmis sp. GSL018 isolated from the Great Salt Lake, Utah.</title>
        <authorList>
            <person name="Jinkerson R.E."/>
            <person name="D'Adamo S."/>
            <person name="Posewitz M.C."/>
        </authorList>
    </citation>
    <scope>NUCLEOTIDE SEQUENCE</scope>
    <source>
        <strain evidence="8">GSL018</strain>
    </source>
</reference>
<evidence type="ECO:0000256" key="2">
    <source>
        <dbReference type="ARBA" id="ARBA00004141"/>
    </source>
</evidence>
<feature type="transmembrane region" description="Helical" evidence="7">
    <location>
        <begin position="150"/>
        <end position="179"/>
    </location>
</feature>
<evidence type="ECO:0000256" key="6">
    <source>
        <dbReference type="ARBA" id="ARBA00023136"/>
    </source>
</evidence>
<keyword evidence="4 7" id="KW-0812">Transmembrane</keyword>
<dbReference type="PANTHER" id="PTHR19317">
    <property type="entry name" value="PRENYLATED RAB ACCEPTOR 1-RELATED"/>
    <property type="match status" value="1"/>
</dbReference>
<comment type="similarity">
    <text evidence="3 7">Belongs to the PRA1 family.</text>
</comment>
<dbReference type="GO" id="GO:0016020">
    <property type="term" value="C:membrane"/>
    <property type="evidence" value="ECO:0007669"/>
    <property type="project" value="UniProtKB-SubCell"/>
</dbReference>
<evidence type="ECO:0000256" key="5">
    <source>
        <dbReference type="ARBA" id="ARBA00022989"/>
    </source>
</evidence>
<dbReference type="GO" id="GO:0005783">
    <property type="term" value="C:endoplasmic reticulum"/>
    <property type="evidence" value="ECO:0007669"/>
    <property type="project" value="UniProtKB-ARBA"/>
</dbReference>